<proteinExistence type="predicted"/>
<accession>A0AAE0MXC1</accession>
<evidence type="ECO:0000256" key="1">
    <source>
        <dbReference type="SAM" id="MobiDB-lite"/>
    </source>
</evidence>
<name>A0AAE0MXC1_9PEZI</name>
<comment type="caution">
    <text evidence="3">The sequence shown here is derived from an EMBL/GenBank/DDBJ whole genome shotgun (WGS) entry which is preliminary data.</text>
</comment>
<feature type="transmembrane region" description="Helical" evidence="2">
    <location>
        <begin position="16"/>
        <end position="37"/>
    </location>
</feature>
<reference evidence="3" key="1">
    <citation type="journal article" date="2023" name="Mol. Phylogenet. Evol.">
        <title>Genome-scale phylogeny and comparative genomics of the fungal order Sordariales.</title>
        <authorList>
            <person name="Hensen N."/>
            <person name="Bonometti L."/>
            <person name="Westerberg I."/>
            <person name="Brannstrom I.O."/>
            <person name="Guillou S."/>
            <person name="Cros-Aarteil S."/>
            <person name="Calhoun S."/>
            <person name="Haridas S."/>
            <person name="Kuo A."/>
            <person name="Mondo S."/>
            <person name="Pangilinan J."/>
            <person name="Riley R."/>
            <person name="LaButti K."/>
            <person name="Andreopoulos B."/>
            <person name="Lipzen A."/>
            <person name="Chen C."/>
            <person name="Yan M."/>
            <person name="Daum C."/>
            <person name="Ng V."/>
            <person name="Clum A."/>
            <person name="Steindorff A."/>
            <person name="Ohm R.A."/>
            <person name="Martin F."/>
            <person name="Silar P."/>
            <person name="Natvig D.O."/>
            <person name="Lalanne C."/>
            <person name="Gautier V."/>
            <person name="Ament-Velasquez S.L."/>
            <person name="Kruys A."/>
            <person name="Hutchinson M.I."/>
            <person name="Powell A.J."/>
            <person name="Barry K."/>
            <person name="Miller A.N."/>
            <person name="Grigoriev I.V."/>
            <person name="Debuchy R."/>
            <person name="Gladieux P."/>
            <person name="Hiltunen Thoren M."/>
            <person name="Johannesson H."/>
        </authorList>
    </citation>
    <scope>NUCLEOTIDE SEQUENCE</scope>
    <source>
        <strain evidence="3">CBS 958.72</strain>
    </source>
</reference>
<dbReference type="EMBL" id="JAULSN010000016">
    <property type="protein sequence ID" value="KAK3358392.1"/>
    <property type="molecule type" value="Genomic_DNA"/>
</dbReference>
<organism evidence="3 4">
    <name type="scientific">Lasiosphaeria ovina</name>
    <dbReference type="NCBI Taxonomy" id="92902"/>
    <lineage>
        <taxon>Eukaryota</taxon>
        <taxon>Fungi</taxon>
        <taxon>Dikarya</taxon>
        <taxon>Ascomycota</taxon>
        <taxon>Pezizomycotina</taxon>
        <taxon>Sordariomycetes</taxon>
        <taxon>Sordariomycetidae</taxon>
        <taxon>Sordariales</taxon>
        <taxon>Lasiosphaeriaceae</taxon>
        <taxon>Lasiosphaeria</taxon>
    </lineage>
</organism>
<keyword evidence="2" id="KW-1133">Transmembrane helix</keyword>
<keyword evidence="4" id="KW-1185">Reference proteome</keyword>
<keyword evidence="2" id="KW-0472">Membrane</keyword>
<evidence type="ECO:0000313" key="3">
    <source>
        <dbReference type="EMBL" id="KAK3358392.1"/>
    </source>
</evidence>
<evidence type="ECO:0000256" key="2">
    <source>
        <dbReference type="SAM" id="Phobius"/>
    </source>
</evidence>
<evidence type="ECO:0000313" key="4">
    <source>
        <dbReference type="Proteomes" id="UP001287356"/>
    </source>
</evidence>
<gene>
    <name evidence="3" type="ORF">B0T24DRAFT_600103</name>
</gene>
<dbReference type="AlphaFoldDB" id="A0AAE0MXC1"/>
<feature type="region of interest" description="Disordered" evidence="1">
    <location>
        <begin position="186"/>
        <end position="206"/>
    </location>
</feature>
<keyword evidence="2" id="KW-0812">Transmembrane</keyword>
<sequence>MNACNRKSRESPLKNAWASGVGLAVSLLPLPAIVVAFSPKFKFKQPKQAPRASKNERKDFMADPAVVPAPDSAANSLPAPPAPGSAAAAVNALVAANMPHFSRCLCGHTHLCPLTPAVHAALVRWLTYRQGVTGVSALLALSLAVFAPLSRTHGNTLSNTHGNINRDIFFDLHLGQSEHFRKQQRRLRARPKCKGGTLGVDRKKKS</sequence>
<dbReference type="Proteomes" id="UP001287356">
    <property type="component" value="Unassembled WGS sequence"/>
</dbReference>
<protein>
    <submittedName>
        <fullName evidence="3">Uncharacterized protein</fullName>
    </submittedName>
</protein>
<reference evidence="3" key="2">
    <citation type="submission" date="2023-06" db="EMBL/GenBank/DDBJ databases">
        <authorList>
            <consortium name="Lawrence Berkeley National Laboratory"/>
            <person name="Haridas S."/>
            <person name="Hensen N."/>
            <person name="Bonometti L."/>
            <person name="Westerberg I."/>
            <person name="Brannstrom I.O."/>
            <person name="Guillou S."/>
            <person name="Cros-Aarteil S."/>
            <person name="Calhoun S."/>
            <person name="Kuo A."/>
            <person name="Mondo S."/>
            <person name="Pangilinan J."/>
            <person name="Riley R."/>
            <person name="Labutti K."/>
            <person name="Andreopoulos B."/>
            <person name="Lipzen A."/>
            <person name="Chen C."/>
            <person name="Yanf M."/>
            <person name="Daum C."/>
            <person name="Ng V."/>
            <person name="Clum A."/>
            <person name="Steindorff A."/>
            <person name="Ohm R."/>
            <person name="Martin F."/>
            <person name="Silar P."/>
            <person name="Natvig D."/>
            <person name="Lalanne C."/>
            <person name="Gautier V."/>
            <person name="Ament-Velasquez S.L."/>
            <person name="Kruys A."/>
            <person name="Hutchinson M.I."/>
            <person name="Powell A.J."/>
            <person name="Barry K."/>
            <person name="Miller A.N."/>
            <person name="Grigoriev I.V."/>
            <person name="Debuchy R."/>
            <person name="Gladieux P."/>
            <person name="Thoren M.H."/>
            <person name="Johannesson H."/>
        </authorList>
    </citation>
    <scope>NUCLEOTIDE SEQUENCE</scope>
    <source>
        <strain evidence="3">CBS 958.72</strain>
    </source>
</reference>